<dbReference type="EMBL" id="RZUL01000002">
    <property type="protein sequence ID" value="RVT42273.1"/>
    <property type="molecule type" value="Genomic_DNA"/>
</dbReference>
<keyword evidence="4" id="KW-0560">Oxidoreductase</keyword>
<dbReference type="CDD" id="cd03469">
    <property type="entry name" value="Rieske_RO_Alpha_N"/>
    <property type="match status" value="1"/>
</dbReference>
<dbReference type="Pfam" id="PF00848">
    <property type="entry name" value="Ring_hydroxyl_A"/>
    <property type="match status" value="1"/>
</dbReference>
<dbReference type="InterPro" id="IPR036922">
    <property type="entry name" value="Rieske_2Fe-2S_sf"/>
</dbReference>
<evidence type="ECO:0000256" key="3">
    <source>
        <dbReference type="ARBA" id="ARBA00022723"/>
    </source>
</evidence>
<dbReference type="GO" id="GO:0051537">
    <property type="term" value="F:2 iron, 2 sulfur cluster binding"/>
    <property type="evidence" value="ECO:0007669"/>
    <property type="project" value="UniProtKB-KW"/>
</dbReference>
<dbReference type="PANTHER" id="PTHR43756">
    <property type="entry name" value="CHOLINE MONOOXYGENASE, CHLOROPLASTIC"/>
    <property type="match status" value="1"/>
</dbReference>
<feature type="domain" description="Rieske" evidence="8">
    <location>
        <begin position="88"/>
        <end position="197"/>
    </location>
</feature>
<dbReference type="PRINTS" id="PR00090">
    <property type="entry name" value="RNGDIOXGNASE"/>
</dbReference>
<keyword evidence="10" id="KW-1185">Reference proteome</keyword>
<protein>
    <submittedName>
        <fullName evidence="9">Ribosomal subunit interface protein</fullName>
    </submittedName>
</protein>
<accession>A0A437JA65</accession>
<evidence type="ECO:0000313" key="9">
    <source>
        <dbReference type="EMBL" id="RVT42273.1"/>
    </source>
</evidence>
<feature type="region of interest" description="Disordered" evidence="7">
    <location>
        <begin position="18"/>
        <end position="37"/>
    </location>
</feature>
<reference evidence="9 10" key="1">
    <citation type="submission" date="2019-01" db="EMBL/GenBank/DDBJ databases">
        <authorList>
            <person name="Chen W.-M."/>
        </authorList>
    </citation>
    <scope>NUCLEOTIDE SEQUENCE [LARGE SCALE GENOMIC DNA]</scope>
    <source>
        <strain evidence="9 10">TLA-22</strain>
    </source>
</reference>
<dbReference type="PANTHER" id="PTHR43756:SF1">
    <property type="entry name" value="3-PHENYLPROPIONATE_CINNAMIC ACID DIOXYGENASE SUBUNIT ALPHA"/>
    <property type="match status" value="1"/>
</dbReference>
<keyword evidence="2" id="KW-0001">2Fe-2S</keyword>
<dbReference type="AlphaFoldDB" id="A0A437JA65"/>
<dbReference type="PROSITE" id="PS51296">
    <property type="entry name" value="RIESKE"/>
    <property type="match status" value="1"/>
</dbReference>
<evidence type="ECO:0000256" key="4">
    <source>
        <dbReference type="ARBA" id="ARBA00023002"/>
    </source>
</evidence>
<dbReference type="GO" id="GO:0005506">
    <property type="term" value="F:iron ion binding"/>
    <property type="evidence" value="ECO:0007669"/>
    <property type="project" value="InterPro"/>
</dbReference>
<evidence type="ECO:0000256" key="1">
    <source>
        <dbReference type="ARBA" id="ARBA00008751"/>
    </source>
</evidence>
<dbReference type="InterPro" id="IPR017941">
    <property type="entry name" value="Rieske_2Fe-2S"/>
</dbReference>
<dbReference type="GO" id="GO:0016491">
    <property type="term" value="F:oxidoreductase activity"/>
    <property type="evidence" value="ECO:0007669"/>
    <property type="project" value="UniProtKB-KW"/>
</dbReference>
<gene>
    <name evidence="9" type="ORF">ENE74_08710</name>
</gene>
<dbReference type="SUPFAM" id="SSF55961">
    <property type="entry name" value="Bet v1-like"/>
    <property type="match status" value="1"/>
</dbReference>
<dbReference type="Gene3D" id="3.90.380.10">
    <property type="entry name" value="Naphthalene 1,2-dioxygenase Alpha Subunit, Chain A, domain 1"/>
    <property type="match status" value="1"/>
</dbReference>
<evidence type="ECO:0000256" key="6">
    <source>
        <dbReference type="ARBA" id="ARBA00023014"/>
    </source>
</evidence>
<evidence type="ECO:0000256" key="2">
    <source>
        <dbReference type="ARBA" id="ARBA00022714"/>
    </source>
</evidence>
<comment type="similarity">
    <text evidence="1">Belongs to the bacterial ring-hydroxylating dioxygenase alpha subunit family.</text>
</comment>
<keyword evidence="5" id="KW-0408">Iron</keyword>
<dbReference type="InterPro" id="IPR015879">
    <property type="entry name" value="Ring_hydroxy_dOase_asu_C_dom"/>
</dbReference>
<evidence type="ECO:0000256" key="7">
    <source>
        <dbReference type="SAM" id="MobiDB-lite"/>
    </source>
</evidence>
<dbReference type="Pfam" id="PF00355">
    <property type="entry name" value="Rieske"/>
    <property type="match status" value="1"/>
</dbReference>
<dbReference type="OrthoDB" id="7456916at2"/>
<name>A0A437JA65_9SPHN</name>
<evidence type="ECO:0000256" key="5">
    <source>
        <dbReference type="ARBA" id="ARBA00023004"/>
    </source>
</evidence>
<dbReference type="Gene3D" id="2.102.10.10">
    <property type="entry name" value="Rieske [2Fe-2S] iron-sulphur domain"/>
    <property type="match status" value="1"/>
</dbReference>
<evidence type="ECO:0000313" key="10">
    <source>
        <dbReference type="Proteomes" id="UP000282977"/>
    </source>
</evidence>
<sequence>MARRTGAIAPLPITTFHAQARGGHYPPPRARPRQGTTPTGRIAMASAPQIEVPDPTALVREDKVHRSVYTDPAIFALEMERIHGRAWLYLAHESEFKAAGDYVVRHLGTQAVILTRDKQGAIHGIFNRCSHRGATLCAFDRGSAPHGHQCPYHGWTFNADGSVRFVSHPRNYDGVLDPADQAIQSVRIESYRGFLFGNLAADAAPPLLDFMGHMKTSIDDLVDRSPTGKVECGPYVLRHYYRANWKMTFENLNDTIHPGFAHAASVVSARNVASALPASEQPVATLGMMLANGKPIQFFQDIDMVTAPGGHSYIGGHMGASYTPDAQNGYVQAMTAFHGAERTREILSIDRHLMLLYPSSFWHARYQTVRILRPVRHDLTEMIGFVFRLVGAPDETYANAVEYCTGANSAASPVIADDLEIYERCLLGNGFGDQQWIPMSRGLKETREVTNAFTRSPATSEAFIRNQFAAWSSYMAQA</sequence>
<proteinExistence type="inferred from homology"/>
<comment type="caution">
    <text evidence="9">The sequence shown here is derived from an EMBL/GenBank/DDBJ whole genome shotgun (WGS) entry which is preliminary data.</text>
</comment>
<keyword evidence="6" id="KW-0411">Iron-sulfur</keyword>
<keyword evidence="3" id="KW-0479">Metal-binding</keyword>
<organism evidence="9 10">
    <name type="scientific">Sphingobium algorifonticola</name>
    <dbReference type="NCBI Taxonomy" id="2008318"/>
    <lineage>
        <taxon>Bacteria</taxon>
        <taxon>Pseudomonadati</taxon>
        <taxon>Pseudomonadota</taxon>
        <taxon>Alphaproteobacteria</taxon>
        <taxon>Sphingomonadales</taxon>
        <taxon>Sphingomonadaceae</taxon>
        <taxon>Sphingobium</taxon>
    </lineage>
</organism>
<dbReference type="Proteomes" id="UP000282977">
    <property type="component" value="Unassembled WGS sequence"/>
</dbReference>
<dbReference type="InterPro" id="IPR001663">
    <property type="entry name" value="Rng_hydr_dOase-A"/>
</dbReference>
<evidence type="ECO:0000259" key="8">
    <source>
        <dbReference type="PROSITE" id="PS51296"/>
    </source>
</evidence>
<dbReference type="SUPFAM" id="SSF50022">
    <property type="entry name" value="ISP domain"/>
    <property type="match status" value="1"/>
</dbReference>